<reference evidence="3 4" key="1">
    <citation type="journal article" date="2018" name="Sci. Rep.">
        <title>Comparative genomics provides insights into the lifestyle and reveals functional heterogeneity of dark septate endophytic fungi.</title>
        <authorList>
            <person name="Knapp D.G."/>
            <person name="Nemeth J.B."/>
            <person name="Barry K."/>
            <person name="Hainaut M."/>
            <person name="Henrissat B."/>
            <person name="Johnson J."/>
            <person name="Kuo A."/>
            <person name="Lim J.H.P."/>
            <person name="Lipzen A."/>
            <person name="Nolan M."/>
            <person name="Ohm R.A."/>
            <person name="Tamas L."/>
            <person name="Grigoriev I.V."/>
            <person name="Spatafora J.W."/>
            <person name="Nagy L.G."/>
            <person name="Kovacs G.M."/>
        </authorList>
    </citation>
    <scope>NUCLEOTIDE SEQUENCE [LARGE SCALE GENOMIC DNA]</scope>
    <source>
        <strain evidence="3 4">DSE2036</strain>
    </source>
</reference>
<dbReference type="AlphaFoldDB" id="A0A2V1D2B7"/>
<protein>
    <submittedName>
        <fullName evidence="3">Uncharacterized protein</fullName>
    </submittedName>
</protein>
<keyword evidence="4" id="KW-1185">Reference proteome</keyword>
<gene>
    <name evidence="3" type="ORF">DM02DRAFT_663783</name>
</gene>
<dbReference type="Proteomes" id="UP000244855">
    <property type="component" value="Unassembled WGS sequence"/>
</dbReference>
<accession>A0A2V1D2B7</accession>
<organism evidence="3 4">
    <name type="scientific">Periconia macrospinosa</name>
    <dbReference type="NCBI Taxonomy" id="97972"/>
    <lineage>
        <taxon>Eukaryota</taxon>
        <taxon>Fungi</taxon>
        <taxon>Dikarya</taxon>
        <taxon>Ascomycota</taxon>
        <taxon>Pezizomycotina</taxon>
        <taxon>Dothideomycetes</taxon>
        <taxon>Pleosporomycetidae</taxon>
        <taxon>Pleosporales</taxon>
        <taxon>Massarineae</taxon>
        <taxon>Periconiaceae</taxon>
        <taxon>Periconia</taxon>
    </lineage>
</organism>
<proteinExistence type="predicted"/>
<dbReference type="EMBL" id="KZ805816">
    <property type="protein sequence ID" value="PVH91633.1"/>
    <property type="molecule type" value="Genomic_DNA"/>
</dbReference>
<evidence type="ECO:0000313" key="3">
    <source>
        <dbReference type="EMBL" id="PVH91633.1"/>
    </source>
</evidence>
<feature type="coiled-coil region" evidence="1">
    <location>
        <begin position="26"/>
        <end position="79"/>
    </location>
</feature>
<feature type="region of interest" description="Disordered" evidence="2">
    <location>
        <begin position="238"/>
        <end position="260"/>
    </location>
</feature>
<sequence length="419" mass="47483">MAPECKHSAWRTGCCMCGSFHIDRQIKEASDQEDKYRSEAEEIEMQLKVHGDDFPESKRSRLEAKLPEYKNRAADWNEREVYLRAVKTSFMDQINKIKDNALNDKILLVDFFEASAANDEAEIEQHLRNMINHVIIDFKPVDPNLVLPDPGSGLLNTPATLDFAVTTCHSGFQIALISGRNKGPWFPDQSVGEKPSQAIMAYGIALPDFSLSADPHTACLEPATESAAEGSFTKLMSEPTVRESPRTELQSDSASPPEAKLARDEQWGLFKPSEHMLDTRTLLRYYNKKTVERAATSETTGTDPTETEVSDVPEPKLTEAATDPWPPVGARDWAGFINWIRACRDKDAAFVKRCYKWDKKLVENRKNLKESLDKWSPQDYDDASIYHEPPTKFYRQGMRSLIEMDLKKAGRIGRFGRES</sequence>
<keyword evidence="1" id="KW-0175">Coiled coil</keyword>
<evidence type="ECO:0000256" key="1">
    <source>
        <dbReference type="SAM" id="Coils"/>
    </source>
</evidence>
<evidence type="ECO:0000256" key="2">
    <source>
        <dbReference type="SAM" id="MobiDB-lite"/>
    </source>
</evidence>
<evidence type="ECO:0000313" key="4">
    <source>
        <dbReference type="Proteomes" id="UP000244855"/>
    </source>
</evidence>
<name>A0A2V1D2B7_9PLEO</name>